<proteinExistence type="predicted"/>
<dbReference type="InterPro" id="IPR029063">
    <property type="entry name" value="SAM-dependent_MTases_sf"/>
</dbReference>
<reference evidence="1 2" key="1">
    <citation type="submission" date="2016-10" db="EMBL/GenBank/DDBJ databases">
        <title>Comparative genomics uncovers the prolific and rare metabolic potential of the cyanobacterial genus Moorea.</title>
        <authorList>
            <person name="Leao T."/>
            <person name="Castelao G."/>
            <person name="Korobeynikov A."/>
            <person name="Monroe E.A."/>
            <person name="Podell S."/>
            <person name="Glukhov E."/>
            <person name="Allen E."/>
            <person name="Gerwick W.H."/>
            <person name="Gerwick L."/>
        </authorList>
    </citation>
    <scope>NUCLEOTIDE SEQUENCE [LARGE SCALE GENOMIC DNA]</scope>
    <source>
        <strain evidence="1 2">PNG5-198</strain>
    </source>
</reference>
<dbReference type="Pfam" id="PF13489">
    <property type="entry name" value="Methyltransf_23"/>
    <property type="match status" value="1"/>
</dbReference>
<organism evidence="1 2">
    <name type="scientific">Moorena bouillonii PNG</name>
    <dbReference type="NCBI Taxonomy" id="568701"/>
    <lineage>
        <taxon>Bacteria</taxon>
        <taxon>Bacillati</taxon>
        <taxon>Cyanobacteriota</taxon>
        <taxon>Cyanophyceae</taxon>
        <taxon>Coleofasciculales</taxon>
        <taxon>Coleofasciculaceae</taxon>
        <taxon>Moorena</taxon>
    </lineage>
</organism>
<evidence type="ECO:0000313" key="2">
    <source>
        <dbReference type="Proteomes" id="UP000186657"/>
    </source>
</evidence>
<evidence type="ECO:0000313" key="1">
    <source>
        <dbReference type="EMBL" id="OLT62941.1"/>
    </source>
</evidence>
<comment type="caution">
    <text evidence="1">The sequence shown here is derived from an EMBL/GenBank/DDBJ whole genome shotgun (WGS) entry which is preliminary data.</text>
</comment>
<sequence>MFSHQKIEVYPNKFTPGQYKSANLIVLDQDLKGKSVLDIGCAYGYFCFEAEKRNASRVVGTEVKHHRFLGCNILKEILGKRSVFLEQDIFTDPLKEKFDIVLLLNVIHQLKEPIKALRTISQLCNEKLIIEFPTLSDQRFKSTISSSIISALQNLLDRDRSDSSLPLIGVSLYSTKDQTFLFSKEALKRILLDHDKLFQKIEFKQSKISPESTIAICYK</sequence>
<keyword evidence="2" id="KW-1185">Reference proteome</keyword>
<gene>
    <name evidence="1" type="ORF">BJP37_31800</name>
</gene>
<dbReference type="CDD" id="cd02440">
    <property type="entry name" value="AdoMet_MTases"/>
    <property type="match status" value="1"/>
</dbReference>
<dbReference type="RefSeq" id="WP_075905471.1">
    <property type="nucleotide sequence ID" value="NZ_MKZS01000001.1"/>
</dbReference>
<dbReference type="EMBL" id="MKZS01000001">
    <property type="protein sequence ID" value="OLT62941.1"/>
    <property type="molecule type" value="Genomic_DNA"/>
</dbReference>
<dbReference type="AlphaFoldDB" id="A0A1U7NAI7"/>
<dbReference type="Gene3D" id="3.40.50.150">
    <property type="entry name" value="Vaccinia Virus protein VP39"/>
    <property type="match status" value="1"/>
</dbReference>
<protein>
    <recommendedName>
        <fullName evidence="3">Methyltransferase domain-containing protein</fullName>
    </recommendedName>
</protein>
<accession>A0A1U7NAI7</accession>
<evidence type="ECO:0008006" key="3">
    <source>
        <dbReference type="Google" id="ProtNLM"/>
    </source>
</evidence>
<name>A0A1U7NAI7_9CYAN</name>
<dbReference type="SUPFAM" id="SSF53335">
    <property type="entry name" value="S-adenosyl-L-methionine-dependent methyltransferases"/>
    <property type="match status" value="1"/>
</dbReference>
<dbReference type="Proteomes" id="UP000186657">
    <property type="component" value="Unassembled WGS sequence"/>
</dbReference>